<gene>
    <name evidence="4" type="ORF">DFR68_103504</name>
</gene>
<feature type="domain" description="PPE" evidence="3">
    <location>
        <begin position="41"/>
        <end position="181"/>
    </location>
</feature>
<evidence type="ECO:0000313" key="5">
    <source>
        <dbReference type="Proteomes" id="UP000255355"/>
    </source>
</evidence>
<protein>
    <submittedName>
        <fullName evidence="4">Type VII secretion system (Wss) protein ESAT-6</fullName>
    </submittedName>
</protein>
<feature type="compositionally biased region" description="Gly residues" evidence="2">
    <location>
        <begin position="351"/>
        <end position="361"/>
    </location>
</feature>
<evidence type="ECO:0000256" key="2">
    <source>
        <dbReference type="SAM" id="MobiDB-lite"/>
    </source>
</evidence>
<comment type="similarity">
    <text evidence="1">Belongs to the mycobacterial PPE family.</text>
</comment>
<accession>A0A370H9M6</accession>
<feature type="compositionally biased region" description="Low complexity" evidence="2">
    <location>
        <begin position="244"/>
        <end position="255"/>
    </location>
</feature>
<sequence length="433" mass="43840">MHRMTGNAPGTGTPDPDYAPTVEVFDQMRYDEIYRGVLQLNPEVLTAGRQAWQGAATGLGDAVQQAHAEIRGAVADGWRGGAAQQAVAAMQAFEELGQHVADVMSDVARRLGQANDAAETLRATVAKPVSAGPDLQAALLDPKRATLNVAVQKQAEGLRQDVVRVMDTVYAGAFVPTGNGVPAFYDGGMYPTAQPPAPVPGDDGGGPNSTDSAAGLRAATAPGPVVEPVRPQAAAEPQASRPEPVVGDPVASGAVPGAAAATAPAAATVPAGTGTAAPEIDRPAAAGAAAPVSAVASQSDSVVAAPVGTASGPVPTRPAATATTAQSSDDQRKREEHEQRRDPATDTVSGMGAGVVGGLAGGAFAAGDAVRSGAGIPLPPKRSRDDDEYDEDDEFYADFDEPTYLEPAEPGTELVGQLDPTTPPVLGEWAEDD</sequence>
<dbReference type="InterPro" id="IPR000030">
    <property type="entry name" value="PPE_dom"/>
</dbReference>
<dbReference type="InterPro" id="IPR038332">
    <property type="entry name" value="PPE_sf"/>
</dbReference>
<feature type="compositionally biased region" description="Basic and acidic residues" evidence="2">
    <location>
        <begin position="329"/>
        <end position="344"/>
    </location>
</feature>
<evidence type="ECO:0000256" key="1">
    <source>
        <dbReference type="ARBA" id="ARBA00010652"/>
    </source>
</evidence>
<dbReference type="Pfam" id="PF00823">
    <property type="entry name" value="PPE"/>
    <property type="match status" value="1"/>
</dbReference>
<dbReference type="EMBL" id="QQAZ01000003">
    <property type="protein sequence ID" value="RDI53116.1"/>
    <property type="molecule type" value="Genomic_DNA"/>
</dbReference>
<keyword evidence="5" id="KW-1185">Reference proteome</keyword>
<evidence type="ECO:0000313" key="4">
    <source>
        <dbReference type="EMBL" id="RDI53116.1"/>
    </source>
</evidence>
<dbReference type="Gene3D" id="1.20.1260.20">
    <property type="entry name" value="PPE superfamily"/>
    <property type="match status" value="1"/>
</dbReference>
<dbReference type="SUPFAM" id="SSF140453">
    <property type="entry name" value="EsxAB dimer-like"/>
    <property type="match status" value="1"/>
</dbReference>
<dbReference type="InterPro" id="IPR036689">
    <property type="entry name" value="ESAT-6-like_sf"/>
</dbReference>
<name>A0A370H9M6_9NOCA</name>
<feature type="region of interest" description="Disordered" evidence="2">
    <location>
        <begin position="306"/>
        <end position="433"/>
    </location>
</feature>
<organism evidence="4 5">
    <name type="scientific">Nocardia mexicana</name>
    <dbReference type="NCBI Taxonomy" id="279262"/>
    <lineage>
        <taxon>Bacteria</taxon>
        <taxon>Bacillati</taxon>
        <taxon>Actinomycetota</taxon>
        <taxon>Actinomycetes</taxon>
        <taxon>Mycobacteriales</taxon>
        <taxon>Nocardiaceae</taxon>
        <taxon>Nocardia</taxon>
    </lineage>
</organism>
<feature type="compositionally biased region" description="Acidic residues" evidence="2">
    <location>
        <begin position="386"/>
        <end position="403"/>
    </location>
</feature>
<feature type="region of interest" description="Disordered" evidence="2">
    <location>
        <begin position="192"/>
        <end position="255"/>
    </location>
</feature>
<reference evidence="4 5" key="1">
    <citation type="submission" date="2018-07" db="EMBL/GenBank/DDBJ databases">
        <title>Genomic Encyclopedia of Type Strains, Phase IV (KMG-IV): sequencing the most valuable type-strain genomes for metagenomic binning, comparative biology and taxonomic classification.</title>
        <authorList>
            <person name="Goeker M."/>
        </authorList>
    </citation>
    <scope>NUCLEOTIDE SEQUENCE [LARGE SCALE GENOMIC DNA]</scope>
    <source>
        <strain evidence="4 5">DSM 44952</strain>
    </source>
</reference>
<proteinExistence type="inferred from homology"/>
<dbReference type="AlphaFoldDB" id="A0A370H9M6"/>
<comment type="caution">
    <text evidence="4">The sequence shown here is derived from an EMBL/GenBank/DDBJ whole genome shotgun (WGS) entry which is preliminary data.</text>
</comment>
<dbReference type="Proteomes" id="UP000255355">
    <property type="component" value="Unassembled WGS sequence"/>
</dbReference>
<feature type="region of interest" description="Disordered" evidence="2">
    <location>
        <begin position="1"/>
        <end position="20"/>
    </location>
</feature>
<dbReference type="STRING" id="1210089.GCA_001613165_00327"/>
<evidence type="ECO:0000259" key="3">
    <source>
        <dbReference type="Pfam" id="PF00823"/>
    </source>
</evidence>